<dbReference type="PANTHER" id="PTHR33933:SF1">
    <property type="entry name" value="PROTEIN ADENYLYLTRANSFERASE MNTA-RELATED"/>
    <property type="match status" value="1"/>
</dbReference>
<name>A0A387FT47_9HYPH</name>
<dbReference type="OrthoDB" id="7442350at2"/>
<dbReference type="SMART" id="SM00748">
    <property type="entry name" value="HEPN"/>
    <property type="match status" value="1"/>
</dbReference>
<dbReference type="Gene3D" id="3.30.460.10">
    <property type="entry name" value="Beta Polymerase, domain 2"/>
    <property type="match status" value="1"/>
</dbReference>
<dbReference type="InterPro" id="IPR007842">
    <property type="entry name" value="HEPN_dom"/>
</dbReference>
<feature type="domain" description="HEPN" evidence="1">
    <location>
        <begin position="167"/>
        <end position="287"/>
    </location>
</feature>
<sequence length="299" mass="35376">MKSSLDHLPERKQRELSRIVEIVHEEFEDALKEGTADFKKKGRILKIILFGSYARGDWVEDLTGKGYRSDYDLLIIVNNRKLTDFALYWHKAATRFPHDRTIKTPVSLIVHSRREVNTALKEGNYFFRDIRRDGIVLYELDDEELVEPKPLSAMDEYRVAYEHFERFQRTQKFLKGAQFYTKEGDPDEAAFLLHQAIEQAYSTLLLTLTSYSPASHNLNHLRTLAEGRDQRLVEIWPKERQRYIAWFNTINEAYVKARYSPHFEISDEALLWLGKRTSELQQLVKTICEEYLDNLRKRL</sequence>
<evidence type="ECO:0000313" key="2">
    <source>
        <dbReference type="EMBL" id="AYG62430.1"/>
    </source>
</evidence>
<dbReference type="InterPro" id="IPR052548">
    <property type="entry name" value="Type_VII_TA_antitoxin"/>
</dbReference>
<accession>A0A387FT47</accession>
<geneLocation type="plasmid" evidence="3">
    <name>prccge525c</name>
</geneLocation>
<dbReference type="EMBL" id="CP032695">
    <property type="protein sequence ID" value="AYG62430.1"/>
    <property type="molecule type" value="Genomic_DNA"/>
</dbReference>
<dbReference type="SUPFAM" id="SSF81301">
    <property type="entry name" value="Nucleotidyltransferase"/>
    <property type="match status" value="1"/>
</dbReference>
<dbReference type="Gene3D" id="1.20.120.330">
    <property type="entry name" value="Nucleotidyltransferases domain 2"/>
    <property type="match status" value="1"/>
</dbReference>
<dbReference type="InterPro" id="IPR041633">
    <property type="entry name" value="Polbeta"/>
</dbReference>
<dbReference type="Pfam" id="PF05168">
    <property type="entry name" value="HEPN"/>
    <property type="match status" value="1"/>
</dbReference>
<dbReference type="CDD" id="cd05403">
    <property type="entry name" value="NT_KNTase_like"/>
    <property type="match status" value="1"/>
</dbReference>
<dbReference type="Proteomes" id="UP000282195">
    <property type="component" value="Plasmid pRCCGE525c"/>
</dbReference>
<dbReference type="SUPFAM" id="SSF81593">
    <property type="entry name" value="Nucleotidyltransferase substrate binding subunit/domain"/>
    <property type="match status" value="1"/>
</dbReference>
<dbReference type="PANTHER" id="PTHR33933">
    <property type="entry name" value="NUCLEOTIDYLTRANSFERASE"/>
    <property type="match status" value="1"/>
</dbReference>
<dbReference type="KEGG" id="rjg:CCGE525_26990"/>
<proteinExistence type="predicted"/>
<organism evidence="2 3">
    <name type="scientific">Rhizobium jaguaris</name>
    <dbReference type="NCBI Taxonomy" id="1312183"/>
    <lineage>
        <taxon>Bacteria</taxon>
        <taxon>Pseudomonadati</taxon>
        <taxon>Pseudomonadota</taxon>
        <taxon>Alphaproteobacteria</taxon>
        <taxon>Hyphomicrobiales</taxon>
        <taxon>Rhizobiaceae</taxon>
        <taxon>Rhizobium/Agrobacterium group</taxon>
        <taxon>Rhizobium</taxon>
    </lineage>
</organism>
<gene>
    <name evidence="2" type="ORF">CCGE525_26990</name>
</gene>
<dbReference type="PROSITE" id="PS50910">
    <property type="entry name" value="HEPN"/>
    <property type="match status" value="1"/>
</dbReference>
<dbReference type="RefSeq" id="WP_120707346.1">
    <property type="nucleotide sequence ID" value="NZ_CP032695.1"/>
</dbReference>
<keyword evidence="3" id="KW-1185">Reference proteome</keyword>
<protein>
    <submittedName>
        <fullName evidence="2">HEPN domain-containing protein</fullName>
    </submittedName>
</protein>
<dbReference type="InterPro" id="IPR043519">
    <property type="entry name" value="NT_sf"/>
</dbReference>
<dbReference type="AlphaFoldDB" id="A0A387FT47"/>
<reference evidence="2 3" key="1">
    <citation type="submission" date="2018-10" db="EMBL/GenBank/DDBJ databases">
        <title>Rhizobium etli, R. leguminosarum and a new Rhizobium genospecies from Phaseolus dumosus.</title>
        <authorList>
            <person name="Ramirez-Puebla S.T."/>
            <person name="Rogel-Hernandez M.A."/>
            <person name="Guerrero G."/>
            <person name="Ormeno-Orrillo E."/>
            <person name="Martinez-Romero J.C."/>
            <person name="Negrete-Yankelevich S."/>
            <person name="Martinez-Romero E."/>
        </authorList>
    </citation>
    <scope>NUCLEOTIDE SEQUENCE [LARGE SCALE GENOMIC DNA]</scope>
    <source>
        <strain evidence="2 3">CCGE525</strain>
        <plasmid evidence="3">prccge525c</plasmid>
    </source>
</reference>
<evidence type="ECO:0000313" key="3">
    <source>
        <dbReference type="Proteomes" id="UP000282195"/>
    </source>
</evidence>
<keyword evidence="2" id="KW-0614">Plasmid</keyword>
<evidence type="ECO:0000259" key="1">
    <source>
        <dbReference type="PROSITE" id="PS50910"/>
    </source>
</evidence>
<dbReference type="Pfam" id="PF18765">
    <property type="entry name" value="Polbeta"/>
    <property type="match status" value="1"/>
</dbReference>